<dbReference type="InterPro" id="IPR036025">
    <property type="entry name" value="RtcB-like_sf"/>
</dbReference>
<dbReference type="Proteomes" id="UP000317716">
    <property type="component" value="Unassembled WGS sequence"/>
</dbReference>
<dbReference type="Gene3D" id="3.90.1860.10">
    <property type="entry name" value="tRNA-splicing ligase RtcB"/>
    <property type="match status" value="1"/>
</dbReference>
<dbReference type="GO" id="GO:0006396">
    <property type="term" value="P:RNA processing"/>
    <property type="evidence" value="ECO:0007669"/>
    <property type="project" value="InterPro"/>
</dbReference>
<name>A0A538SZ36_UNCEI</name>
<evidence type="ECO:0000256" key="8">
    <source>
        <dbReference type="ARBA" id="ARBA00023211"/>
    </source>
</evidence>
<evidence type="ECO:0000256" key="7">
    <source>
        <dbReference type="ARBA" id="ARBA00023134"/>
    </source>
</evidence>
<dbReference type="GO" id="GO:0170057">
    <property type="term" value="F:RNA ligase (GTP) activity"/>
    <property type="evidence" value="ECO:0007669"/>
    <property type="project" value="UniProtKB-EC"/>
</dbReference>
<dbReference type="GO" id="GO:0046872">
    <property type="term" value="F:metal ion binding"/>
    <property type="evidence" value="ECO:0007669"/>
    <property type="project" value="UniProtKB-KW"/>
</dbReference>
<dbReference type="EC" id="6.5.1.8" evidence="2"/>
<evidence type="ECO:0000256" key="9">
    <source>
        <dbReference type="ARBA" id="ARBA00047746"/>
    </source>
</evidence>
<dbReference type="AlphaFoldDB" id="A0A538SZ36"/>
<comment type="cofactor">
    <cofactor evidence="1">
        <name>Mn(2+)</name>
        <dbReference type="ChEBI" id="CHEBI:29035"/>
    </cofactor>
</comment>
<keyword evidence="3" id="KW-0436">Ligase</keyword>
<organism evidence="10 11">
    <name type="scientific">Eiseniibacteriota bacterium</name>
    <dbReference type="NCBI Taxonomy" id="2212470"/>
    <lineage>
        <taxon>Bacteria</taxon>
        <taxon>Candidatus Eiseniibacteriota</taxon>
    </lineage>
</organism>
<dbReference type="Pfam" id="PF01139">
    <property type="entry name" value="RtcB"/>
    <property type="match status" value="1"/>
</dbReference>
<keyword evidence="8" id="KW-0464">Manganese</keyword>
<keyword evidence="5" id="KW-0547">Nucleotide-binding</keyword>
<evidence type="ECO:0000256" key="2">
    <source>
        <dbReference type="ARBA" id="ARBA00012726"/>
    </source>
</evidence>
<evidence type="ECO:0000313" key="10">
    <source>
        <dbReference type="EMBL" id="TMQ56658.1"/>
    </source>
</evidence>
<proteinExistence type="predicted"/>
<evidence type="ECO:0000313" key="11">
    <source>
        <dbReference type="Proteomes" id="UP000317716"/>
    </source>
</evidence>
<sequence length="180" mass="19723">MRIRQALAMASNFGFAYRLATVAAIRDALHETFSNRVRADLLCDVAHNGVFEEPWGGGTAWVARHNACRLARGGPALVAGAHDVPSYLARGSDAGPPELHSYDHGAGHLIEACRQTGRLPRASGFTTRVRMSRGRRGRLQSMIRAPLRVSEPLDRLMTCFELNDVMQRVALLHPAATLKN</sequence>
<evidence type="ECO:0000256" key="3">
    <source>
        <dbReference type="ARBA" id="ARBA00022598"/>
    </source>
</evidence>
<evidence type="ECO:0000256" key="1">
    <source>
        <dbReference type="ARBA" id="ARBA00001936"/>
    </source>
</evidence>
<dbReference type="InterPro" id="IPR001233">
    <property type="entry name" value="RtcB"/>
</dbReference>
<gene>
    <name evidence="10" type="ORF">E6K72_04675</name>
</gene>
<dbReference type="SUPFAM" id="SSF103365">
    <property type="entry name" value="Hypothetical protein PH1602"/>
    <property type="match status" value="1"/>
</dbReference>
<keyword evidence="6" id="KW-0692">RNA repair</keyword>
<reference evidence="10 11" key="1">
    <citation type="journal article" date="2019" name="Nat. Microbiol.">
        <title>Mediterranean grassland soil C-N compound turnover is dependent on rainfall and depth, and is mediated by genomically divergent microorganisms.</title>
        <authorList>
            <person name="Diamond S."/>
            <person name="Andeer P.F."/>
            <person name="Li Z."/>
            <person name="Crits-Christoph A."/>
            <person name="Burstein D."/>
            <person name="Anantharaman K."/>
            <person name="Lane K.R."/>
            <person name="Thomas B.C."/>
            <person name="Pan C."/>
            <person name="Northen T.R."/>
            <person name="Banfield J.F."/>
        </authorList>
    </citation>
    <scope>NUCLEOTIDE SEQUENCE [LARGE SCALE GENOMIC DNA]</scope>
    <source>
        <strain evidence="10">WS_2</strain>
    </source>
</reference>
<evidence type="ECO:0000256" key="4">
    <source>
        <dbReference type="ARBA" id="ARBA00022723"/>
    </source>
</evidence>
<protein>
    <recommendedName>
        <fullName evidence="2">3'-phosphate/5'-hydroxy nucleic acid ligase</fullName>
        <ecNumber evidence="2">6.5.1.8</ecNumber>
    </recommendedName>
</protein>
<evidence type="ECO:0000256" key="6">
    <source>
        <dbReference type="ARBA" id="ARBA00022800"/>
    </source>
</evidence>
<keyword evidence="4" id="KW-0479">Metal-binding</keyword>
<comment type="caution">
    <text evidence="10">The sequence shown here is derived from an EMBL/GenBank/DDBJ whole genome shotgun (WGS) entry which is preliminary data.</text>
</comment>
<keyword evidence="7" id="KW-0342">GTP-binding</keyword>
<comment type="catalytic activity">
    <reaction evidence="9">
        <text>a 3'-end 3'-phospho-ribonucleotide-RNA + a 5'-end dephospho-ribonucleoside-RNA + GTP = a ribonucleotidyl-ribonucleotide-RNA + GMP + diphosphate</text>
        <dbReference type="Rhea" id="RHEA:68076"/>
        <dbReference type="Rhea" id="RHEA-COMP:10463"/>
        <dbReference type="Rhea" id="RHEA-COMP:13936"/>
        <dbReference type="Rhea" id="RHEA-COMP:17355"/>
        <dbReference type="ChEBI" id="CHEBI:33019"/>
        <dbReference type="ChEBI" id="CHEBI:37565"/>
        <dbReference type="ChEBI" id="CHEBI:58115"/>
        <dbReference type="ChEBI" id="CHEBI:83062"/>
        <dbReference type="ChEBI" id="CHEBI:138284"/>
        <dbReference type="ChEBI" id="CHEBI:173118"/>
        <dbReference type="EC" id="6.5.1.8"/>
    </reaction>
</comment>
<accession>A0A538SZ36</accession>
<dbReference type="EMBL" id="VBOS01000156">
    <property type="protein sequence ID" value="TMQ56658.1"/>
    <property type="molecule type" value="Genomic_DNA"/>
</dbReference>
<dbReference type="GO" id="GO:0005525">
    <property type="term" value="F:GTP binding"/>
    <property type="evidence" value="ECO:0007669"/>
    <property type="project" value="UniProtKB-KW"/>
</dbReference>
<evidence type="ECO:0000256" key="5">
    <source>
        <dbReference type="ARBA" id="ARBA00022741"/>
    </source>
</evidence>
<dbReference type="GO" id="GO:0042245">
    <property type="term" value="P:RNA repair"/>
    <property type="evidence" value="ECO:0007669"/>
    <property type="project" value="UniProtKB-KW"/>
</dbReference>